<proteinExistence type="predicted"/>
<protein>
    <recommendedName>
        <fullName evidence="4">ATP/GTP-binding protein</fullName>
    </recommendedName>
</protein>
<gene>
    <name evidence="2" type="ORF">Pma05_12060</name>
</gene>
<feature type="chain" id="PRO_5046338888" description="ATP/GTP-binding protein" evidence="1">
    <location>
        <begin position="26"/>
        <end position="282"/>
    </location>
</feature>
<keyword evidence="1" id="KW-0732">Signal</keyword>
<name>A0ABQ4EIQ9_9ACTN</name>
<keyword evidence="3" id="KW-1185">Reference proteome</keyword>
<comment type="caution">
    <text evidence="2">The sequence shown here is derived from an EMBL/GenBank/DDBJ whole genome shotgun (WGS) entry which is preliminary data.</text>
</comment>
<reference evidence="2 3" key="1">
    <citation type="submission" date="2021-01" db="EMBL/GenBank/DDBJ databases">
        <title>Whole genome shotgun sequence of Plantactinospora mayteni NBRC 109088.</title>
        <authorList>
            <person name="Komaki H."/>
            <person name="Tamura T."/>
        </authorList>
    </citation>
    <scope>NUCLEOTIDE SEQUENCE [LARGE SCALE GENOMIC DNA]</scope>
    <source>
        <strain evidence="2 3">NBRC 109088</strain>
    </source>
</reference>
<evidence type="ECO:0000313" key="3">
    <source>
        <dbReference type="Proteomes" id="UP000621500"/>
    </source>
</evidence>
<feature type="signal peptide" evidence="1">
    <location>
        <begin position="1"/>
        <end position="25"/>
    </location>
</feature>
<evidence type="ECO:0008006" key="4">
    <source>
        <dbReference type="Google" id="ProtNLM"/>
    </source>
</evidence>
<dbReference type="RefSeq" id="WP_239311753.1">
    <property type="nucleotide sequence ID" value="NZ_BAAAZQ010000005.1"/>
</dbReference>
<dbReference type="EMBL" id="BONX01000007">
    <property type="protein sequence ID" value="GIG94633.1"/>
    <property type="molecule type" value="Genomic_DNA"/>
</dbReference>
<evidence type="ECO:0000313" key="2">
    <source>
        <dbReference type="EMBL" id="GIG94633.1"/>
    </source>
</evidence>
<sequence>MQARKLLTAAVAAIVMVLIPSAAYADGYGDVNCALTPNDPQCQVVVIDPGSGGSDGGGSLTCKLGGEVVPCYSEAWGWLGSDGCYYGKDSGGFLSEYWYIRLCYDPASGNMNFEGTVFLDDPPLTLAILAQRAVSQLTMPRPVIASNPSLDDPQVVHVPVWWWVQPGLWRTHTATASLPGISITARAEPTKITWYAGDGSSTVCPGPGTPWTGSASPLSKSDCGHTYTTTSREAPSGKFTLRAVVTWRITWAGGGFSGTEPAATTADQATIEVTEFLPVITG</sequence>
<dbReference type="Proteomes" id="UP000621500">
    <property type="component" value="Unassembled WGS sequence"/>
</dbReference>
<evidence type="ECO:0000256" key="1">
    <source>
        <dbReference type="SAM" id="SignalP"/>
    </source>
</evidence>
<accession>A0ABQ4EIQ9</accession>
<organism evidence="2 3">
    <name type="scientific">Plantactinospora mayteni</name>
    <dbReference type="NCBI Taxonomy" id="566021"/>
    <lineage>
        <taxon>Bacteria</taxon>
        <taxon>Bacillati</taxon>
        <taxon>Actinomycetota</taxon>
        <taxon>Actinomycetes</taxon>
        <taxon>Micromonosporales</taxon>
        <taxon>Micromonosporaceae</taxon>
        <taxon>Plantactinospora</taxon>
    </lineage>
</organism>